<dbReference type="Proteomes" id="UP000012015">
    <property type="component" value="Unassembled WGS sequence"/>
</dbReference>
<comment type="caution">
    <text evidence="1">The sequence shown here is derived from an EMBL/GenBank/DDBJ whole genome shotgun (WGS) entry which is preliminary data.</text>
</comment>
<accession>M7MT65</accession>
<gene>
    <name evidence="1" type="ORF">ADIAG_02222</name>
</gene>
<evidence type="ECO:0000313" key="2">
    <source>
        <dbReference type="Proteomes" id="UP000012015"/>
    </source>
</evidence>
<proteinExistence type="predicted"/>
<sequence length="266" mass="28497">MLDGGRAVAGQGKHLLAGQGELHRPAVAALGSQGRKHHMGVRQALGTEAAAHMRGDDVDLPGLQGEQRCHGLPHRVDSLGGVVQRQFPAGPYRHGGVRLHGVVVFRRGPVAVIDDHRRIRQRGLNVTHGGVRRDPAIGLGRCVQPGMLRGEKNIVFLGFVVNEDQGCRMARCLRGPGNDSAHELTAEPDLGALQHGVFRIFAHGQPRRILVGEHGDDAIDRRCRGGVDPADTSLGDARLDRVKVDGVIHRLVIGVGRGAAHLLHPV</sequence>
<protein>
    <submittedName>
        <fullName evidence="1">Uncharacterized protein</fullName>
    </submittedName>
</protein>
<name>M7MT65_9MICC</name>
<dbReference type="AlphaFoldDB" id="M7MT65"/>
<evidence type="ECO:0000313" key="1">
    <source>
        <dbReference type="EMBL" id="EMQ98206.1"/>
    </source>
</evidence>
<keyword evidence="2" id="KW-1185">Reference proteome</keyword>
<organism evidence="1 2">
    <name type="scientific">Paeniglutamicibacter gangotriensis Lz1y</name>
    <dbReference type="NCBI Taxonomy" id="1276920"/>
    <lineage>
        <taxon>Bacteria</taxon>
        <taxon>Bacillati</taxon>
        <taxon>Actinomycetota</taxon>
        <taxon>Actinomycetes</taxon>
        <taxon>Micrococcales</taxon>
        <taxon>Micrococcaceae</taxon>
        <taxon>Paeniglutamicibacter</taxon>
    </lineage>
</organism>
<dbReference type="EMBL" id="AOCK01000006">
    <property type="protein sequence ID" value="EMQ98206.1"/>
    <property type="molecule type" value="Genomic_DNA"/>
</dbReference>
<reference evidence="1 2" key="1">
    <citation type="journal article" date="2013" name="Genome Announc.">
        <title>Draft Genome Sequence of Arthrobacter gangotriensis Strain Lz1yT, Isolated from a Penguin Rookery Soil Sample Collected in Antarctica, near the Indian Station Dakshin Gangotri.</title>
        <authorList>
            <person name="Shivaji S."/>
            <person name="Ara S."/>
            <person name="Bandi S."/>
            <person name="Singh A."/>
            <person name="Kumar Pinnaka A."/>
        </authorList>
    </citation>
    <scope>NUCLEOTIDE SEQUENCE [LARGE SCALE GENOMIC DNA]</scope>
    <source>
        <strain evidence="1 2">Lz1y</strain>
    </source>
</reference>